<accession>A0A384JMC3</accession>
<evidence type="ECO:0000256" key="1">
    <source>
        <dbReference type="SAM" id="MobiDB-lite"/>
    </source>
</evidence>
<dbReference type="RefSeq" id="XP_024549639.1">
    <property type="nucleotide sequence ID" value="XM_024693850.1"/>
</dbReference>
<feature type="region of interest" description="Disordered" evidence="1">
    <location>
        <begin position="291"/>
        <end position="313"/>
    </location>
</feature>
<dbReference type="GeneID" id="5431991"/>
<dbReference type="OrthoDB" id="3507418at2759"/>
<feature type="region of interest" description="Disordered" evidence="1">
    <location>
        <begin position="137"/>
        <end position="162"/>
    </location>
</feature>
<keyword evidence="3" id="KW-1185">Reference proteome</keyword>
<organism evidence="2 3">
    <name type="scientific">Botryotinia fuckeliana (strain B05.10)</name>
    <name type="common">Noble rot fungus</name>
    <name type="synonym">Botrytis cinerea</name>
    <dbReference type="NCBI Taxonomy" id="332648"/>
    <lineage>
        <taxon>Eukaryota</taxon>
        <taxon>Fungi</taxon>
        <taxon>Dikarya</taxon>
        <taxon>Ascomycota</taxon>
        <taxon>Pezizomycotina</taxon>
        <taxon>Leotiomycetes</taxon>
        <taxon>Helotiales</taxon>
        <taxon>Sclerotiniaceae</taxon>
        <taxon>Botrytis</taxon>
    </lineage>
</organism>
<dbReference type="VEuPathDB" id="FungiDB:Bcin07g01350"/>
<evidence type="ECO:0000313" key="3">
    <source>
        <dbReference type="Proteomes" id="UP000001798"/>
    </source>
</evidence>
<dbReference type="Proteomes" id="UP000001798">
    <property type="component" value="Chromosome 7"/>
</dbReference>
<evidence type="ECO:0000313" key="2">
    <source>
        <dbReference type="EMBL" id="ATZ51514.1"/>
    </source>
</evidence>
<feature type="region of interest" description="Disordered" evidence="1">
    <location>
        <begin position="21"/>
        <end position="43"/>
    </location>
</feature>
<dbReference type="EMBL" id="CP009811">
    <property type="protein sequence ID" value="ATZ51514.1"/>
    <property type="molecule type" value="Genomic_DNA"/>
</dbReference>
<dbReference type="AlphaFoldDB" id="A0A384JMC3"/>
<proteinExistence type="predicted"/>
<gene>
    <name evidence="2" type="ORF">BCIN_07g01350</name>
</gene>
<protein>
    <submittedName>
        <fullName evidence="2">Uncharacterized protein</fullName>
    </submittedName>
</protein>
<reference evidence="2 3" key="2">
    <citation type="journal article" date="2012" name="Eukaryot. Cell">
        <title>Genome update of Botrytis cinerea strains B05.10 and T4.</title>
        <authorList>
            <person name="Staats M."/>
            <person name="van Kan J.A."/>
        </authorList>
    </citation>
    <scope>NUCLEOTIDE SEQUENCE [LARGE SCALE GENOMIC DNA]</scope>
    <source>
        <strain evidence="2 3">B05.10</strain>
    </source>
</reference>
<name>A0A384JMC3_BOTFB</name>
<sequence>MTKKLGLQAFLRREVMKTKLQVPTENESPRFTKEASMLSAQPKIYEEPEENTFRNVSDDKQEDCKAPLERLRHSSTPFAVRYEIKPKSELRIRIEELRKQLLAIIDTSFKNSHERAISAKERDRLLRSIECLEAQEKREKDNALRATGNLPEPISESERRQRQKELELVKNALAGKEVRLSSSAHSPCHLSTCTDRSLFQKVKSPIKRPFRPLDDDPDGETRKALGLPLRRRKLKKTGKWANELRYAVPELRYKDYGVEVLKEILMCGADEEQEVWLGKWFSRLDAKITTSSEVRGSAKEKSTRRKEKGPALL</sequence>
<reference evidence="2 3" key="3">
    <citation type="journal article" date="2017" name="Mol. Plant Pathol.">
        <title>A gapless genome sequence of the fungus Botrytis cinerea.</title>
        <authorList>
            <person name="Van Kan J.A."/>
            <person name="Stassen J.H."/>
            <person name="Mosbach A."/>
            <person name="Van Der Lee T.A."/>
            <person name="Faino L."/>
            <person name="Farmer A.D."/>
            <person name="Papasotiriou D.G."/>
            <person name="Zhou S."/>
            <person name="Seidl M.F."/>
            <person name="Cottam E."/>
            <person name="Edel D."/>
            <person name="Hahn M."/>
            <person name="Schwartz D.C."/>
            <person name="Dietrich R.A."/>
            <person name="Widdison S."/>
            <person name="Scalliet G."/>
        </authorList>
    </citation>
    <scope>NUCLEOTIDE SEQUENCE [LARGE SCALE GENOMIC DNA]</scope>
    <source>
        <strain evidence="2 3">B05.10</strain>
    </source>
</reference>
<reference evidence="2 3" key="1">
    <citation type="journal article" date="2011" name="PLoS Genet.">
        <title>Genomic analysis of the necrotrophic fungal pathogens Sclerotinia sclerotiorum and Botrytis cinerea.</title>
        <authorList>
            <person name="Amselem J."/>
            <person name="Cuomo C.A."/>
            <person name="van Kan J.A."/>
            <person name="Viaud M."/>
            <person name="Benito E.P."/>
            <person name="Couloux A."/>
            <person name="Coutinho P.M."/>
            <person name="de Vries R.P."/>
            <person name="Dyer P.S."/>
            <person name="Fillinger S."/>
            <person name="Fournier E."/>
            <person name="Gout L."/>
            <person name="Hahn M."/>
            <person name="Kohn L."/>
            <person name="Lapalu N."/>
            <person name="Plummer K.M."/>
            <person name="Pradier J.M."/>
            <person name="Quevillon E."/>
            <person name="Sharon A."/>
            <person name="Simon A."/>
            <person name="ten Have A."/>
            <person name="Tudzynski B."/>
            <person name="Tudzynski P."/>
            <person name="Wincker P."/>
            <person name="Andrew M."/>
            <person name="Anthouard V."/>
            <person name="Beever R.E."/>
            <person name="Beffa R."/>
            <person name="Benoit I."/>
            <person name="Bouzid O."/>
            <person name="Brault B."/>
            <person name="Chen Z."/>
            <person name="Choquer M."/>
            <person name="Collemare J."/>
            <person name="Cotton P."/>
            <person name="Danchin E.G."/>
            <person name="Da Silva C."/>
            <person name="Gautier A."/>
            <person name="Giraud C."/>
            <person name="Giraud T."/>
            <person name="Gonzalez C."/>
            <person name="Grossetete S."/>
            <person name="Guldener U."/>
            <person name="Henrissat B."/>
            <person name="Howlett B.J."/>
            <person name="Kodira C."/>
            <person name="Kretschmer M."/>
            <person name="Lappartient A."/>
            <person name="Leroch M."/>
            <person name="Levis C."/>
            <person name="Mauceli E."/>
            <person name="Neuveglise C."/>
            <person name="Oeser B."/>
            <person name="Pearson M."/>
            <person name="Poulain J."/>
            <person name="Poussereau N."/>
            <person name="Quesneville H."/>
            <person name="Rascle C."/>
            <person name="Schumacher J."/>
            <person name="Segurens B."/>
            <person name="Sexton A."/>
            <person name="Silva E."/>
            <person name="Sirven C."/>
            <person name="Soanes D.M."/>
            <person name="Talbot N.J."/>
            <person name="Templeton M."/>
            <person name="Yandava C."/>
            <person name="Yarden O."/>
            <person name="Zeng Q."/>
            <person name="Rollins J.A."/>
            <person name="Lebrun M.H."/>
            <person name="Dickman M."/>
        </authorList>
    </citation>
    <scope>NUCLEOTIDE SEQUENCE [LARGE SCALE GENOMIC DNA]</scope>
    <source>
        <strain evidence="2 3">B05.10</strain>
    </source>
</reference>